<gene>
    <name evidence="4" type="ordered locus">EbC_05880</name>
</gene>
<protein>
    <submittedName>
        <fullName evidence="4">Forkhead-associated (FHA) protein</fullName>
    </submittedName>
</protein>
<dbReference type="InterPro" id="IPR008984">
    <property type="entry name" value="SMAD_FHA_dom_sf"/>
</dbReference>
<dbReference type="eggNOG" id="COG3456">
    <property type="taxonomic scope" value="Bacteria"/>
</dbReference>
<dbReference type="NCBIfam" id="TIGR03354">
    <property type="entry name" value="VI_FHA"/>
    <property type="match status" value="1"/>
</dbReference>
<feature type="compositionally biased region" description="Polar residues" evidence="1">
    <location>
        <begin position="219"/>
        <end position="231"/>
    </location>
</feature>
<dbReference type="KEGG" id="ebi:EbC_05880"/>
<feature type="compositionally biased region" description="Low complexity" evidence="1">
    <location>
        <begin position="465"/>
        <end position="475"/>
    </location>
</feature>
<feature type="compositionally biased region" description="Low complexity" evidence="1">
    <location>
        <begin position="154"/>
        <end position="171"/>
    </location>
</feature>
<evidence type="ECO:0000313" key="5">
    <source>
        <dbReference type="Proteomes" id="UP000008793"/>
    </source>
</evidence>
<feature type="compositionally biased region" description="Polar residues" evidence="1">
    <location>
        <begin position="350"/>
        <end position="363"/>
    </location>
</feature>
<feature type="compositionally biased region" description="Polar residues" evidence="1">
    <location>
        <begin position="172"/>
        <end position="183"/>
    </location>
</feature>
<dbReference type="eggNOG" id="COG1716">
    <property type="taxonomic scope" value="Bacteria"/>
</dbReference>
<accession>D8MMR2</accession>
<evidence type="ECO:0000256" key="1">
    <source>
        <dbReference type="SAM" id="MobiDB-lite"/>
    </source>
</evidence>
<dbReference type="Pfam" id="PF20232">
    <property type="entry name" value="T6SS_FHA_C"/>
    <property type="match status" value="1"/>
</dbReference>
<organism evidence="5">
    <name type="scientific">Erwinia billingiae (strain Eb661)</name>
    <dbReference type="NCBI Taxonomy" id="634500"/>
    <lineage>
        <taxon>Bacteria</taxon>
        <taxon>Pseudomonadati</taxon>
        <taxon>Pseudomonadota</taxon>
        <taxon>Gammaproteobacteria</taxon>
        <taxon>Enterobacterales</taxon>
        <taxon>Erwiniaceae</taxon>
        <taxon>Erwinia</taxon>
    </lineage>
</organism>
<sequence length="682" mass="72261">MRFTIIATKSGQQPPQGSCDFMPPGGTIGRGTENNLVLPDENRSISRLQAIVHVSANGECQITNRGTVTLVHLNDIPLQRGRQVELQDGDIIRIDDYALQVSELGAGAQPIVSAPIARAVVSDAPASAQASPQHVSSPSAAPNAASQPVPPNTAPQAAAAPSATAHAAQPPVSTQAASANTVIPQPQPSAPQPAAKENSPAAIPSEIWDSLAQEFSISDSLSNRSKPQPANLNPFAEAPAPDRNPVDPLAQFASKPDSLNFDRRDQTPDSLFTDDDGLFKQDSIFNDSTPSTLMQQPAAQPQQPGKGKDELDPLALFGGSGGGAPAQANSDDPLGLMMGNAVPLTPMDASGSQPRPATQQPPQHTIVPPAPHALDSDFDLFAGDKSNTQHASPLFDDAPQHGDETPSRSADSPADLADSPLFDQPPTAAQPDYGGITLPTPQAVARNTTPPPKGRLRIDPVSNTASQQSSSSASSGQVLDGELLDALIGGMGLNDLQPTPRIDRDSMQELGQMLSMFSQGTVALLSSRSILKRGVKAEMTVILDEANNPFKLLPSGKSVLMQMFGSRMPGFMPPKQSVRDALVDLQAHQLGMIAGIRAIIASMLQSFNPQQLEEEAKQEGITSRISLPSSRKAALWEHFTKRYGETAGEIEDDFHTLFGEAFLHAYDMEVNQYKDSQIRSEE</sequence>
<feature type="compositionally biased region" description="Low complexity" evidence="1">
    <location>
        <begin position="295"/>
        <end position="304"/>
    </location>
</feature>
<keyword evidence="5" id="KW-1185">Reference proteome</keyword>
<feature type="region of interest" description="Disordered" evidence="1">
    <location>
        <begin position="219"/>
        <end position="478"/>
    </location>
</feature>
<evidence type="ECO:0000259" key="2">
    <source>
        <dbReference type="Pfam" id="PF00498"/>
    </source>
</evidence>
<evidence type="ECO:0000313" key="4">
    <source>
        <dbReference type="EMBL" id="CAX58119.1"/>
    </source>
</evidence>
<dbReference type="EMBL" id="FP236843">
    <property type="protein sequence ID" value="CAX58119.1"/>
    <property type="molecule type" value="Genomic_DNA"/>
</dbReference>
<dbReference type="InterPro" id="IPR017735">
    <property type="entry name" value="T6SS_FHA"/>
</dbReference>
<proteinExistence type="predicted"/>
<name>D8MMR2_ERWBE</name>
<dbReference type="Proteomes" id="UP000008793">
    <property type="component" value="Chromosome"/>
</dbReference>
<dbReference type="Gene3D" id="2.60.200.20">
    <property type="match status" value="1"/>
</dbReference>
<dbReference type="SUPFAM" id="SSF49879">
    <property type="entry name" value="SMAD/FHA domain"/>
    <property type="match status" value="1"/>
</dbReference>
<dbReference type="GeneID" id="90510598"/>
<dbReference type="RefSeq" id="WP_013200624.1">
    <property type="nucleotide sequence ID" value="NC_014306.1"/>
</dbReference>
<feature type="compositionally biased region" description="Polar residues" evidence="1">
    <location>
        <begin position="283"/>
        <end position="294"/>
    </location>
</feature>
<dbReference type="HOGENOM" id="CLU_023667_1_0_6"/>
<dbReference type="InterPro" id="IPR000253">
    <property type="entry name" value="FHA_dom"/>
</dbReference>
<dbReference type="Pfam" id="PF00498">
    <property type="entry name" value="FHA"/>
    <property type="match status" value="1"/>
</dbReference>
<reference evidence="4 5" key="1">
    <citation type="journal article" date="2010" name="BMC Genomics">
        <title>Genome comparison of the epiphytic bacteria Erwinia billingiae and E. tasmaniensis with the pear pathogen E. pyrifoliae.</title>
        <authorList>
            <person name="Kube M."/>
            <person name="Migdoll A.M."/>
            <person name="Gehring I."/>
            <person name="Heitmann K."/>
            <person name="Mayer Y."/>
            <person name="Kuhl H."/>
            <person name="Knaust F."/>
            <person name="Geider K."/>
            <person name="Reinhardt R."/>
        </authorList>
    </citation>
    <scope>NUCLEOTIDE SEQUENCE [LARGE SCALE GENOMIC DNA]</scope>
    <source>
        <strain evidence="4 5">Eb661</strain>
    </source>
</reference>
<dbReference type="InterPro" id="IPR046883">
    <property type="entry name" value="T6SS_FHA_C"/>
</dbReference>
<dbReference type="CDD" id="cd00060">
    <property type="entry name" value="FHA"/>
    <property type="match status" value="1"/>
</dbReference>
<dbReference type="AlphaFoldDB" id="D8MMR2"/>
<feature type="domain" description="FHA" evidence="2">
    <location>
        <begin position="27"/>
        <end position="94"/>
    </location>
</feature>
<dbReference type="STRING" id="634500.EbC_05880"/>
<feature type="domain" description="Type VI secretion system FHA" evidence="3">
    <location>
        <begin position="490"/>
        <end position="668"/>
    </location>
</feature>
<evidence type="ECO:0000259" key="3">
    <source>
        <dbReference type="Pfam" id="PF20232"/>
    </source>
</evidence>
<feature type="region of interest" description="Disordered" evidence="1">
    <location>
        <begin position="125"/>
        <end position="200"/>
    </location>
</feature>
<feature type="compositionally biased region" description="Low complexity" evidence="1">
    <location>
        <begin position="125"/>
        <end position="147"/>
    </location>
</feature>